<accession>X0VRV7</accession>
<organism evidence="1">
    <name type="scientific">marine sediment metagenome</name>
    <dbReference type="NCBI Taxonomy" id="412755"/>
    <lineage>
        <taxon>unclassified sequences</taxon>
        <taxon>metagenomes</taxon>
        <taxon>ecological metagenomes</taxon>
    </lineage>
</organism>
<reference evidence="1" key="1">
    <citation type="journal article" date="2014" name="Front. Microbiol.">
        <title>High frequency of phylogenetically diverse reductive dehalogenase-homologous genes in deep subseafloor sedimentary metagenomes.</title>
        <authorList>
            <person name="Kawai M."/>
            <person name="Futagami T."/>
            <person name="Toyoda A."/>
            <person name="Takaki Y."/>
            <person name="Nishi S."/>
            <person name="Hori S."/>
            <person name="Arai W."/>
            <person name="Tsubouchi T."/>
            <person name="Morono Y."/>
            <person name="Uchiyama I."/>
            <person name="Ito T."/>
            <person name="Fujiyama A."/>
            <person name="Inagaki F."/>
            <person name="Takami H."/>
        </authorList>
    </citation>
    <scope>NUCLEOTIDE SEQUENCE</scope>
    <source>
        <strain evidence="1">Expedition CK06-06</strain>
    </source>
</reference>
<comment type="caution">
    <text evidence="1">The sequence shown here is derived from an EMBL/GenBank/DDBJ whole genome shotgun (WGS) entry which is preliminary data.</text>
</comment>
<evidence type="ECO:0000313" key="1">
    <source>
        <dbReference type="EMBL" id="GAG15198.1"/>
    </source>
</evidence>
<dbReference type="AlphaFoldDB" id="X0VRV7"/>
<proteinExistence type="predicted"/>
<feature type="non-terminal residue" evidence="1">
    <location>
        <position position="1"/>
    </location>
</feature>
<name>X0VRV7_9ZZZZ</name>
<sequence>GQSQVNKIEGNKHETLQIEDVFLGVRLGVRPGPAHHGERWSI</sequence>
<gene>
    <name evidence="1" type="ORF">S01H1_57830</name>
</gene>
<protein>
    <submittedName>
        <fullName evidence="1">Uncharacterized protein</fullName>
    </submittedName>
</protein>
<dbReference type="EMBL" id="BARS01037740">
    <property type="protein sequence ID" value="GAG15198.1"/>
    <property type="molecule type" value="Genomic_DNA"/>
</dbReference>